<dbReference type="EMBL" id="CAFABE010000057">
    <property type="protein sequence ID" value="CAB4831106.1"/>
    <property type="molecule type" value="Genomic_DNA"/>
</dbReference>
<evidence type="ECO:0000313" key="6">
    <source>
        <dbReference type="EMBL" id="CAB5014827.1"/>
    </source>
</evidence>
<dbReference type="EMBL" id="CAFBPM010000004">
    <property type="protein sequence ID" value="CAB5014827.1"/>
    <property type="molecule type" value="Genomic_DNA"/>
</dbReference>
<comment type="similarity">
    <text evidence="1">Belongs to the complex I 30 kDa subunit family.</text>
</comment>
<feature type="domain" description="NADH:ubiquinone oxidoreductase 30kDa subunit" evidence="3">
    <location>
        <begin position="27"/>
        <end position="148"/>
    </location>
</feature>
<dbReference type="InterPro" id="IPR001268">
    <property type="entry name" value="NADH_UbQ_OxRdtase_30kDa_su"/>
</dbReference>
<dbReference type="Pfam" id="PF00329">
    <property type="entry name" value="Complex1_30kDa"/>
    <property type="match status" value="1"/>
</dbReference>
<evidence type="ECO:0000259" key="3">
    <source>
        <dbReference type="Pfam" id="PF00329"/>
    </source>
</evidence>
<keyword evidence="2" id="KW-0813">Transport</keyword>
<evidence type="ECO:0000256" key="2">
    <source>
        <dbReference type="ARBA" id="ARBA00022448"/>
    </source>
</evidence>
<dbReference type="SUPFAM" id="SSF143243">
    <property type="entry name" value="Nqo5-like"/>
    <property type="match status" value="1"/>
</dbReference>
<evidence type="ECO:0000313" key="5">
    <source>
        <dbReference type="EMBL" id="CAB4877734.1"/>
    </source>
</evidence>
<dbReference type="Gene3D" id="3.30.460.80">
    <property type="entry name" value="NADH:ubiquinone oxidoreductase, 30kDa subunit"/>
    <property type="match status" value="1"/>
</dbReference>
<sequence length="163" mass="18100">MSAEVIQLSGVPTTQGVGVDKIAFPSREEYLGLVDSLRSGGFEMCVDLCAVDFQTHSGRTLPDAIAPERFEVVVNLLSLSTKRRVRVRVQVPESDPTLATLFDIYPGTEAMEREVFDLMGIQFNGHPDLTRILMPEDWEGHPLRKDFASGRVPVQFKEAPGPR</sequence>
<dbReference type="EMBL" id="CAFBLT010000001">
    <property type="protein sequence ID" value="CAB4877734.1"/>
    <property type="molecule type" value="Genomic_DNA"/>
</dbReference>
<protein>
    <submittedName>
        <fullName evidence="4">Unannotated protein</fullName>
    </submittedName>
</protein>
<dbReference type="HAMAP" id="MF_01357">
    <property type="entry name" value="NDH1_NuoC"/>
    <property type="match status" value="1"/>
</dbReference>
<name>A0A6J7ADY9_9ZZZZ</name>
<dbReference type="InterPro" id="IPR037232">
    <property type="entry name" value="NADH_quin_OxRdtase_su_C/D-like"/>
</dbReference>
<accession>A0A6J7ADY9</accession>
<dbReference type="AlphaFoldDB" id="A0A6J7ADY9"/>
<evidence type="ECO:0000313" key="4">
    <source>
        <dbReference type="EMBL" id="CAB4831106.1"/>
    </source>
</evidence>
<evidence type="ECO:0000256" key="1">
    <source>
        <dbReference type="ARBA" id="ARBA00007569"/>
    </source>
</evidence>
<dbReference type="GO" id="GO:0016651">
    <property type="term" value="F:oxidoreductase activity, acting on NAD(P)H"/>
    <property type="evidence" value="ECO:0007669"/>
    <property type="project" value="InterPro"/>
</dbReference>
<dbReference type="GO" id="GO:0008137">
    <property type="term" value="F:NADH dehydrogenase (ubiquinone) activity"/>
    <property type="evidence" value="ECO:0007669"/>
    <property type="project" value="InterPro"/>
</dbReference>
<dbReference type="PANTHER" id="PTHR10884:SF14">
    <property type="entry name" value="NADH DEHYDROGENASE [UBIQUINONE] IRON-SULFUR PROTEIN 3, MITOCHONDRIAL"/>
    <property type="match status" value="1"/>
</dbReference>
<reference evidence="4" key="1">
    <citation type="submission" date="2020-05" db="EMBL/GenBank/DDBJ databases">
        <authorList>
            <person name="Chiriac C."/>
            <person name="Salcher M."/>
            <person name="Ghai R."/>
            <person name="Kavagutti S V."/>
        </authorList>
    </citation>
    <scope>NUCLEOTIDE SEQUENCE</scope>
</reference>
<gene>
    <name evidence="4" type="ORF">UFOPK3164_01185</name>
    <name evidence="5" type="ORF">UFOPK3427_01238</name>
    <name evidence="6" type="ORF">UFOPK4112_00526</name>
</gene>
<proteinExistence type="inferred from homology"/>
<organism evidence="4">
    <name type="scientific">freshwater metagenome</name>
    <dbReference type="NCBI Taxonomy" id="449393"/>
    <lineage>
        <taxon>unclassified sequences</taxon>
        <taxon>metagenomes</taxon>
        <taxon>ecological metagenomes</taxon>
    </lineage>
</organism>
<dbReference type="PANTHER" id="PTHR10884">
    <property type="entry name" value="NADH DEHYDROGENASE UBIQUINONE IRON-SULFUR PROTEIN 3"/>
    <property type="match status" value="1"/>
</dbReference>
<dbReference type="InterPro" id="IPR010218">
    <property type="entry name" value="NADH_DH_suC"/>
</dbReference>